<dbReference type="Pfam" id="PF12073">
    <property type="entry name" value="DUF3553"/>
    <property type="match status" value="1"/>
</dbReference>
<keyword evidence="3" id="KW-1185">Reference proteome</keyword>
<evidence type="ECO:0000313" key="3">
    <source>
        <dbReference type="Proteomes" id="UP000325255"/>
    </source>
</evidence>
<comment type="caution">
    <text evidence="2">The sequence shown here is derived from an EMBL/GenBank/DDBJ whole genome shotgun (WGS) entry which is preliminary data.</text>
</comment>
<dbReference type="RefSeq" id="WP_150040916.1">
    <property type="nucleotide sequence ID" value="NZ_OW485601.1"/>
</dbReference>
<dbReference type="Proteomes" id="UP000325255">
    <property type="component" value="Unassembled WGS sequence"/>
</dbReference>
<reference evidence="2 3" key="1">
    <citation type="submission" date="2019-09" db="EMBL/GenBank/DDBJ databases">
        <title>Genome sequence of Rhodovastum atsumiense, a diverse member of the Acetobacteraceae family of non-sulfur purple photosynthetic bacteria.</title>
        <authorList>
            <person name="Meyer T."/>
            <person name="Kyndt J."/>
        </authorList>
    </citation>
    <scope>NUCLEOTIDE SEQUENCE [LARGE SCALE GENOMIC DNA]</scope>
    <source>
        <strain evidence="2 3">DSM 21279</strain>
    </source>
</reference>
<protein>
    <submittedName>
        <fullName evidence="2">DUF3553 domain-containing protein</fullName>
    </submittedName>
</protein>
<gene>
    <name evidence="2" type="ORF">F1189_11635</name>
</gene>
<dbReference type="InterPro" id="IPR021938">
    <property type="entry name" value="DUF3553"/>
</dbReference>
<dbReference type="OrthoDB" id="7361229at2"/>
<feature type="region of interest" description="Disordered" evidence="1">
    <location>
        <begin position="1"/>
        <end position="22"/>
    </location>
</feature>
<organism evidence="2 3">
    <name type="scientific">Rhodovastum atsumiense</name>
    <dbReference type="NCBI Taxonomy" id="504468"/>
    <lineage>
        <taxon>Bacteria</taxon>
        <taxon>Pseudomonadati</taxon>
        <taxon>Pseudomonadota</taxon>
        <taxon>Alphaproteobacteria</taxon>
        <taxon>Acetobacterales</taxon>
        <taxon>Acetobacteraceae</taxon>
        <taxon>Rhodovastum</taxon>
    </lineage>
</organism>
<sequence length="61" mass="6581">MAMPPAGSSLEPGMWVRHPDRPDWGRGQVQSVIGQRVTVNFEEAGKVVINAAVITLDPVPD</sequence>
<evidence type="ECO:0000256" key="1">
    <source>
        <dbReference type="SAM" id="MobiDB-lite"/>
    </source>
</evidence>
<accession>A0A5M6IUX2</accession>
<proteinExistence type="predicted"/>
<dbReference type="EMBL" id="VWPK01000015">
    <property type="protein sequence ID" value="KAA5612100.1"/>
    <property type="molecule type" value="Genomic_DNA"/>
</dbReference>
<dbReference type="AlphaFoldDB" id="A0A5M6IUX2"/>
<name>A0A5M6IUX2_9PROT</name>
<evidence type="ECO:0000313" key="2">
    <source>
        <dbReference type="EMBL" id="KAA5612100.1"/>
    </source>
</evidence>